<dbReference type="InterPro" id="IPR054694">
    <property type="entry name" value="Parkin-like_IBR"/>
</dbReference>
<evidence type="ECO:0000256" key="2">
    <source>
        <dbReference type="ARBA" id="ARBA00004906"/>
    </source>
</evidence>
<dbReference type="AlphaFoldDB" id="A0A1L7XMK6"/>
<dbReference type="Proteomes" id="UP000184330">
    <property type="component" value="Unassembled WGS sequence"/>
</dbReference>
<dbReference type="CDD" id="cd20335">
    <property type="entry name" value="BRcat_RBR"/>
    <property type="match status" value="1"/>
</dbReference>
<dbReference type="PROSITE" id="PS51873">
    <property type="entry name" value="TRIAD"/>
    <property type="match status" value="1"/>
</dbReference>
<keyword evidence="6" id="KW-0677">Repeat</keyword>
<dbReference type="SUPFAM" id="SSF57850">
    <property type="entry name" value="RING/U-box"/>
    <property type="match status" value="3"/>
</dbReference>
<comment type="pathway">
    <text evidence="2">Protein modification; protein ubiquitination.</text>
</comment>
<dbReference type="Gene3D" id="1.20.120.1750">
    <property type="match status" value="1"/>
</dbReference>
<evidence type="ECO:0000259" key="11">
    <source>
        <dbReference type="PROSITE" id="PS50089"/>
    </source>
</evidence>
<keyword evidence="5" id="KW-0479">Metal-binding</keyword>
<dbReference type="InterPro" id="IPR044066">
    <property type="entry name" value="TRIAD_supradom"/>
</dbReference>
<dbReference type="GO" id="GO:0061630">
    <property type="term" value="F:ubiquitin protein ligase activity"/>
    <property type="evidence" value="ECO:0007669"/>
    <property type="project" value="UniProtKB-EC"/>
</dbReference>
<organism evidence="13 14">
    <name type="scientific">Phialocephala subalpina</name>
    <dbReference type="NCBI Taxonomy" id="576137"/>
    <lineage>
        <taxon>Eukaryota</taxon>
        <taxon>Fungi</taxon>
        <taxon>Dikarya</taxon>
        <taxon>Ascomycota</taxon>
        <taxon>Pezizomycotina</taxon>
        <taxon>Leotiomycetes</taxon>
        <taxon>Helotiales</taxon>
        <taxon>Mollisiaceae</taxon>
        <taxon>Phialocephala</taxon>
        <taxon>Phialocephala fortinii species complex</taxon>
    </lineage>
</organism>
<dbReference type="PANTHER" id="PTHR11685">
    <property type="entry name" value="RBR FAMILY RING FINGER AND IBR DOMAIN-CONTAINING"/>
    <property type="match status" value="1"/>
</dbReference>
<proteinExistence type="predicted"/>
<keyword evidence="9" id="KW-0862">Zinc</keyword>
<keyword evidence="4" id="KW-0808">Transferase</keyword>
<evidence type="ECO:0000256" key="9">
    <source>
        <dbReference type="ARBA" id="ARBA00022833"/>
    </source>
</evidence>
<dbReference type="InterPro" id="IPR002867">
    <property type="entry name" value="IBR_dom"/>
</dbReference>
<evidence type="ECO:0000259" key="12">
    <source>
        <dbReference type="PROSITE" id="PS51873"/>
    </source>
</evidence>
<evidence type="ECO:0000256" key="4">
    <source>
        <dbReference type="ARBA" id="ARBA00022679"/>
    </source>
</evidence>
<keyword evidence="7 10" id="KW-0863">Zinc-finger</keyword>
<evidence type="ECO:0000256" key="6">
    <source>
        <dbReference type="ARBA" id="ARBA00022737"/>
    </source>
</evidence>
<evidence type="ECO:0000313" key="14">
    <source>
        <dbReference type="Proteomes" id="UP000184330"/>
    </source>
</evidence>
<dbReference type="Pfam" id="PF01485">
    <property type="entry name" value="IBR"/>
    <property type="match status" value="1"/>
</dbReference>
<evidence type="ECO:0000256" key="3">
    <source>
        <dbReference type="ARBA" id="ARBA00012251"/>
    </source>
</evidence>
<dbReference type="SMART" id="SM00647">
    <property type="entry name" value="IBR"/>
    <property type="match status" value="2"/>
</dbReference>
<evidence type="ECO:0000256" key="7">
    <source>
        <dbReference type="ARBA" id="ARBA00022771"/>
    </source>
</evidence>
<sequence length="402" mass="45171">MGSSLSKVFKRKCQNAACAPDGYEYHTQVKDVEPVEPPPVAVVQHGQTTVDDDDSEDGINYMQRAFVHDNAFEDGVYQNDVYYDDEDMIRFVSALSLAEFNQTPLDTQPKQTHRLPDALEEFFLSLDAQATGGAGPSSSQTAAFDQTPTYGKTPAAKNLTSKQAAAAEEVLVDLSPTQECTICVEEKQLKDFPLVTEACQHPSQTCLVCVQNWLARELDSTDWDKIHCVACKEVVPYDNMKRIMTPAAFEKYDQYSRNSLLSTLPEFRWCISPTCKSGQIHENGIDGPIFFCTACFSKACVIHNVAWHEGETCNEYDYRQDPTKKLEEEKASRVEIKESSKPCPGPNCKVNITRNGGCDHMKCTRCKYEFCWVCLADYDKIRKNGNSSHRKSCKLHTDNLPD</sequence>
<feature type="domain" description="RING-type" evidence="12">
    <location>
        <begin position="176"/>
        <end position="393"/>
    </location>
</feature>
<reference evidence="13 14" key="1">
    <citation type="submission" date="2016-03" db="EMBL/GenBank/DDBJ databases">
        <authorList>
            <person name="Ploux O."/>
        </authorList>
    </citation>
    <scope>NUCLEOTIDE SEQUENCE [LARGE SCALE GENOMIC DNA]</scope>
    <source>
        <strain evidence="13 14">UAMH 11012</strain>
    </source>
</reference>
<dbReference type="GO" id="GO:0008270">
    <property type="term" value="F:zinc ion binding"/>
    <property type="evidence" value="ECO:0007669"/>
    <property type="project" value="UniProtKB-KW"/>
</dbReference>
<evidence type="ECO:0000256" key="10">
    <source>
        <dbReference type="PROSITE-ProRule" id="PRU00175"/>
    </source>
</evidence>
<dbReference type="Pfam" id="PF22605">
    <property type="entry name" value="IBR_2"/>
    <property type="match status" value="1"/>
</dbReference>
<dbReference type="STRING" id="576137.A0A1L7XMK6"/>
<dbReference type="OrthoDB" id="1431934at2759"/>
<keyword evidence="14" id="KW-1185">Reference proteome</keyword>
<dbReference type="GO" id="GO:0016567">
    <property type="term" value="P:protein ubiquitination"/>
    <property type="evidence" value="ECO:0007669"/>
    <property type="project" value="InterPro"/>
</dbReference>
<dbReference type="Gene3D" id="3.30.40.10">
    <property type="entry name" value="Zinc/RING finger domain, C3HC4 (zinc finger)"/>
    <property type="match status" value="1"/>
</dbReference>
<dbReference type="InterPro" id="IPR031127">
    <property type="entry name" value="E3_UB_ligase_RBR"/>
</dbReference>
<gene>
    <name evidence="13" type="ORF">PAC_16176</name>
</gene>
<dbReference type="PROSITE" id="PS50089">
    <property type="entry name" value="ZF_RING_2"/>
    <property type="match status" value="1"/>
</dbReference>
<dbReference type="EC" id="2.3.2.31" evidence="3"/>
<evidence type="ECO:0000256" key="8">
    <source>
        <dbReference type="ARBA" id="ARBA00022786"/>
    </source>
</evidence>
<feature type="domain" description="RING-type" evidence="11">
    <location>
        <begin position="180"/>
        <end position="232"/>
    </location>
</feature>
<accession>A0A1L7XMK6</accession>
<dbReference type="EMBL" id="FJOG01000036">
    <property type="protein sequence ID" value="CZR66275.1"/>
    <property type="molecule type" value="Genomic_DNA"/>
</dbReference>
<evidence type="ECO:0000256" key="1">
    <source>
        <dbReference type="ARBA" id="ARBA00001798"/>
    </source>
</evidence>
<protein>
    <recommendedName>
        <fullName evidence="3">RBR-type E3 ubiquitin transferase</fullName>
        <ecNumber evidence="3">2.3.2.31</ecNumber>
    </recommendedName>
</protein>
<keyword evidence="8" id="KW-0833">Ubl conjugation pathway</keyword>
<dbReference type="InterPro" id="IPR013083">
    <property type="entry name" value="Znf_RING/FYVE/PHD"/>
</dbReference>
<evidence type="ECO:0000256" key="5">
    <source>
        <dbReference type="ARBA" id="ARBA00022723"/>
    </source>
</evidence>
<evidence type="ECO:0000313" key="13">
    <source>
        <dbReference type="EMBL" id="CZR66275.1"/>
    </source>
</evidence>
<dbReference type="InterPro" id="IPR001841">
    <property type="entry name" value="Znf_RING"/>
</dbReference>
<comment type="catalytic activity">
    <reaction evidence="1">
        <text>[E2 ubiquitin-conjugating enzyme]-S-ubiquitinyl-L-cysteine + [acceptor protein]-L-lysine = [E2 ubiquitin-conjugating enzyme]-L-cysteine + [acceptor protein]-N(6)-ubiquitinyl-L-lysine.</text>
        <dbReference type="EC" id="2.3.2.31"/>
    </reaction>
</comment>
<name>A0A1L7XMK6_9HELO</name>